<dbReference type="AlphaFoldDB" id="A0A2U1T1D8"/>
<name>A0A2U1T1D8_9MICO</name>
<dbReference type="RefSeq" id="WP_108997503.1">
    <property type="nucleotide sequence ID" value="NZ_QEEX01000001.1"/>
</dbReference>
<keyword evidence="3 5" id="KW-0862">Zinc</keyword>
<evidence type="ECO:0008006" key="10">
    <source>
        <dbReference type="Google" id="ProtNLM"/>
    </source>
</evidence>
<dbReference type="Pfam" id="PF08240">
    <property type="entry name" value="ADH_N"/>
    <property type="match status" value="1"/>
</dbReference>
<dbReference type="InterPro" id="IPR013154">
    <property type="entry name" value="ADH-like_N"/>
</dbReference>
<keyword evidence="4" id="KW-0560">Oxidoreductase</keyword>
<dbReference type="GO" id="GO:0008270">
    <property type="term" value="F:zinc ion binding"/>
    <property type="evidence" value="ECO:0007669"/>
    <property type="project" value="InterPro"/>
</dbReference>
<feature type="domain" description="Alcohol dehydrogenase-like N-terminal" evidence="7">
    <location>
        <begin position="24"/>
        <end position="133"/>
    </location>
</feature>
<comment type="cofactor">
    <cofactor evidence="1 5">
        <name>Zn(2+)</name>
        <dbReference type="ChEBI" id="CHEBI:29105"/>
    </cofactor>
</comment>
<keyword evidence="2 5" id="KW-0479">Metal-binding</keyword>
<evidence type="ECO:0000256" key="2">
    <source>
        <dbReference type="ARBA" id="ARBA00022723"/>
    </source>
</evidence>
<sequence length="328" mass="33833">MKAIALTATERAGVIDVDSEVAAGDGEVVIRMRGLGLCGSDLSRFLGHRAVPQHPWVIGHEGFGTIIAVGDNVDPSRVGETVVVEPIIGCGHCRQCTRGSSSLCGERRVLGMTEAGIGAELVALPSSHVHVVPVDWSPSIMGCVEPLAVAVKAVEMARVADDADVLIVGGGAQGIFIAMILQGRGIRVTVAEISTEKASFVASLGIPLASEGGAHDWVFEASGSAGGWRRALGSVAPGGAIVLVGMGAAPIEFTSEDLVLRQVRILTSYVYDHPGGFHSAIEAITSGAVDPTRVVSAVVDAEDVQAGYRHALESAGKVVLSFENWGTA</sequence>
<dbReference type="Gene3D" id="3.90.180.10">
    <property type="entry name" value="Medium-chain alcohol dehydrogenases, catalytic domain"/>
    <property type="match status" value="1"/>
</dbReference>
<dbReference type="PANTHER" id="PTHR43401">
    <property type="entry name" value="L-THREONINE 3-DEHYDROGENASE"/>
    <property type="match status" value="1"/>
</dbReference>
<dbReference type="InterPro" id="IPR050129">
    <property type="entry name" value="Zn_alcohol_dh"/>
</dbReference>
<evidence type="ECO:0000313" key="8">
    <source>
        <dbReference type="EMBL" id="PWB97593.1"/>
    </source>
</evidence>
<dbReference type="Pfam" id="PF00107">
    <property type="entry name" value="ADH_zinc_N"/>
    <property type="match status" value="1"/>
</dbReference>
<gene>
    <name evidence="8" type="ORF">DF220_06935</name>
</gene>
<dbReference type="Gene3D" id="3.40.50.720">
    <property type="entry name" value="NAD(P)-binding Rossmann-like Domain"/>
    <property type="match status" value="1"/>
</dbReference>
<evidence type="ECO:0000259" key="7">
    <source>
        <dbReference type="Pfam" id="PF08240"/>
    </source>
</evidence>
<dbReference type="InterPro" id="IPR013149">
    <property type="entry name" value="ADH-like_C"/>
</dbReference>
<reference evidence="9" key="1">
    <citation type="submission" date="2018-04" db="EMBL/GenBank/DDBJ databases">
        <authorList>
            <person name="Liu S."/>
            <person name="Wang Z."/>
            <person name="Li J."/>
        </authorList>
    </citation>
    <scope>NUCLEOTIDE SEQUENCE [LARGE SCALE GENOMIC DNA]</scope>
    <source>
        <strain evidence="9">S1194</strain>
    </source>
</reference>
<dbReference type="Proteomes" id="UP000244978">
    <property type="component" value="Unassembled WGS sequence"/>
</dbReference>
<proteinExistence type="inferred from homology"/>
<evidence type="ECO:0000256" key="5">
    <source>
        <dbReference type="RuleBase" id="RU361277"/>
    </source>
</evidence>
<dbReference type="PROSITE" id="PS00059">
    <property type="entry name" value="ADH_ZINC"/>
    <property type="match status" value="1"/>
</dbReference>
<evidence type="ECO:0000259" key="6">
    <source>
        <dbReference type="Pfam" id="PF00107"/>
    </source>
</evidence>
<dbReference type="EMBL" id="QEEX01000001">
    <property type="protein sequence ID" value="PWB97593.1"/>
    <property type="molecule type" value="Genomic_DNA"/>
</dbReference>
<dbReference type="GO" id="GO:0016491">
    <property type="term" value="F:oxidoreductase activity"/>
    <property type="evidence" value="ECO:0007669"/>
    <property type="project" value="UniProtKB-KW"/>
</dbReference>
<organism evidence="8 9">
    <name type="scientific">Homoserinimonas hongtaonis</name>
    <dbReference type="NCBI Taxonomy" id="2079791"/>
    <lineage>
        <taxon>Bacteria</taxon>
        <taxon>Bacillati</taxon>
        <taxon>Actinomycetota</taxon>
        <taxon>Actinomycetes</taxon>
        <taxon>Micrococcales</taxon>
        <taxon>Microbacteriaceae</taxon>
        <taxon>Homoserinimonas</taxon>
    </lineage>
</organism>
<comment type="similarity">
    <text evidence="5">Belongs to the zinc-containing alcohol dehydrogenase family.</text>
</comment>
<keyword evidence="9" id="KW-1185">Reference proteome</keyword>
<evidence type="ECO:0000256" key="1">
    <source>
        <dbReference type="ARBA" id="ARBA00001947"/>
    </source>
</evidence>
<evidence type="ECO:0000256" key="4">
    <source>
        <dbReference type="ARBA" id="ARBA00023002"/>
    </source>
</evidence>
<dbReference type="PANTHER" id="PTHR43401:SF2">
    <property type="entry name" value="L-THREONINE 3-DEHYDROGENASE"/>
    <property type="match status" value="1"/>
</dbReference>
<accession>A0A2U1T1D8</accession>
<feature type="domain" description="Alcohol dehydrogenase-like C-terminal" evidence="6">
    <location>
        <begin position="212"/>
        <end position="284"/>
    </location>
</feature>
<evidence type="ECO:0000313" key="9">
    <source>
        <dbReference type="Proteomes" id="UP000244978"/>
    </source>
</evidence>
<protein>
    <recommendedName>
        <fullName evidence="10">Alcohol dehydrogenase</fullName>
    </recommendedName>
</protein>
<dbReference type="InterPro" id="IPR011032">
    <property type="entry name" value="GroES-like_sf"/>
</dbReference>
<evidence type="ECO:0000256" key="3">
    <source>
        <dbReference type="ARBA" id="ARBA00022833"/>
    </source>
</evidence>
<dbReference type="InterPro" id="IPR002328">
    <property type="entry name" value="ADH_Zn_CS"/>
</dbReference>
<comment type="caution">
    <text evidence="8">The sequence shown here is derived from an EMBL/GenBank/DDBJ whole genome shotgun (WGS) entry which is preliminary data.</text>
</comment>
<dbReference type="InterPro" id="IPR036291">
    <property type="entry name" value="NAD(P)-bd_dom_sf"/>
</dbReference>
<dbReference type="SUPFAM" id="SSF50129">
    <property type="entry name" value="GroES-like"/>
    <property type="match status" value="1"/>
</dbReference>
<dbReference type="SUPFAM" id="SSF51735">
    <property type="entry name" value="NAD(P)-binding Rossmann-fold domains"/>
    <property type="match status" value="1"/>
</dbReference>